<keyword evidence="2" id="KW-1185">Reference proteome</keyword>
<dbReference type="EMBL" id="JAVFWL010000001">
    <property type="protein sequence ID" value="KAK6726056.1"/>
    <property type="molecule type" value="Genomic_DNA"/>
</dbReference>
<protein>
    <submittedName>
        <fullName evidence="1">Uncharacterized protein</fullName>
    </submittedName>
</protein>
<name>A0ABR1BLV3_NECAM</name>
<evidence type="ECO:0000313" key="1">
    <source>
        <dbReference type="EMBL" id="KAK6726056.1"/>
    </source>
</evidence>
<proteinExistence type="predicted"/>
<sequence length="97" mass="10063">MRRVRTVGARAYPHVVMVATRLASGLDGSLAAALASPLGGSKATAVLLCTLPLLWPHAGLTLGSGTCAVLLATALRPELFEPLAIHVRTLAVHVRFA</sequence>
<organism evidence="1 2">
    <name type="scientific">Necator americanus</name>
    <name type="common">Human hookworm</name>
    <dbReference type="NCBI Taxonomy" id="51031"/>
    <lineage>
        <taxon>Eukaryota</taxon>
        <taxon>Metazoa</taxon>
        <taxon>Ecdysozoa</taxon>
        <taxon>Nematoda</taxon>
        <taxon>Chromadorea</taxon>
        <taxon>Rhabditida</taxon>
        <taxon>Rhabditina</taxon>
        <taxon>Rhabditomorpha</taxon>
        <taxon>Strongyloidea</taxon>
        <taxon>Ancylostomatidae</taxon>
        <taxon>Bunostominae</taxon>
        <taxon>Necator</taxon>
    </lineage>
</organism>
<reference evidence="1 2" key="1">
    <citation type="submission" date="2023-08" db="EMBL/GenBank/DDBJ databases">
        <title>A Necator americanus chromosomal reference genome.</title>
        <authorList>
            <person name="Ilik V."/>
            <person name="Petrzelkova K.J."/>
            <person name="Pardy F."/>
            <person name="Fuh T."/>
            <person name="Niatou-Singa F.S."/>
            <person name="Gouil Q."/>
            <person name="Baker L."/>
            <person name="Ritchie M.E."/>
            <person name="Jex A.R."/>
            <person name="Gazzola D."/>
            <person name="Li H."/>
            <person name="Toshio Fujiwara R."/>
            <person name="Zhan B."/>
            <person name="Aroian R.V."/>
            <person name="Pafco B."/>
            <person name="Schwarz E.M."/>
        </authorList>
    </citation>
    <scope>NUCLEOTIDE SEQUENCE [LARGE SCALE GENOMIC DNA]</scope>
    <source>
        <strain evidence="1 2">Aroian</strain>
        <tissue evidence="1">Whole animal</tissue>
    </source>
</reference>
<evidence type="ECO:0000313" key="2">
    <source>
        <dbReference type="Proteomes" id="UP001303046"/>
    </source>
</evidence>
<dbReference type="Proteomes" id="UP001303046">
    <property type="component" value="Unassembled WGS sequence"/>
</dbReference>
<comment type="caution">
    <text evidence="1">The sequence shown here is derived from an EMBL/GenBank/DDBJ whole genome shotgun (WGS) entry which is preliminary data.</text>
</comment>
<accession>A0ABR1BLV3</accession>
<gene>
    <name evidence="1" type="primary">Necator_chrI.g520</name>
    <name evidence="1" type="ORF">RB195_004398</name>
</gene>